<dbReference type="InterPro" id="IPR020069">
    <property type="entry name" value="Ribosomal_bL9_C"/>
</dbReference>
<sequence>MANKKINVILNKNFKHLGAKGDIIEVAKGYARNYLFRNEIAVPIHSAKINYLEYLKQKQIKEFNIQQNEAKKIQNYLKSINKFTIKRKISKNNIIFGSITEKDIIETIRNNTGIELNKSQIKLPDLKKTGIHIIDLEIIKNFNVQIKLQILPETI</sequence>
<dbReference type="GeneID" id="29998704"/>
<evidence type="ECO:0000256" key="3">
    <source>
        <dbReference type="ARBA" id="ARBA00022884"/>
    </source>
</evidence>
<comment type="subcellular location">
    <subcellularLocation>
        <location evidence="6">Plastid</location>
        <location evidence="6">Chloroplast</location>
    </subcellularLocation>
</comment>
<dbReference type="Gene3D" id="3.40.5.10">
    <property type="entry name" value="Ribosomal protein L9, N-terminal domain"/>
    <property type="match status" value="1"/>
</dbReference>
<dbReference type="GO" id="GO:0003735">
    <property type="term" value="F:structural constituent of ribosome"/>
    <property type="evidence" value="ECO:0007669"/>
    <property type="project" value="InterPro"/>
</dbReference>
<evidence type="ECO:0000259" key="8">
    <source>
        <dbReference type="Pfam" id="PF03948"/>
    </source>
</evidence>
<keyword evidence="9" id="KW-0150">Chloroplast</keyword>
<dbReference type="InterPro" id="IPR020070">
    <property type="entry name" value="Ribosomal_bL9_N"/>
</dbReference>
<feature type="domain" description="Ribosomal protein L9" evidence="7">
    <location>
        <begin position="7"/>
        <end position="51"/>
    </location>
</feature>
<dbReference type="InterPro" id="IPR036791">
    <property type="entry name" value="Ribosomal_bL9_C_sf"/>
</dbReference>
<evidence type="ECO:0000313" key="9">
    <source>
        <dbReference type="EMBL" id="SCW21635.1"/>
    </source>
</evidence>
<dbReference type="AlphaFoldDB" id="A0A1G4NSP2"/>
<keyword evidence="4 6" id="KW-0689">Ribosomal protein</keyword>
<reference evidence="9" key="1">
    <citation type="submission" date="2016-10" db="EMBL/GenBank/DDBJ databases">
        <title>Chloroplast genomes as a tool to resolve red algal phylogenies: a case study in the Nemaliales.</title>
        <authorList>
            <person name="Costa J.F."/>
            <person name="Lin S.M."/>
            <person name="Macaya E.C."/>
            <person name="Fernandez-Garcia C."/>
            <person name="Verbruggen H."/>
        </authorList>
    </citation>
    <scope>NUCLEOTIDE SEQUENCE</scope>
    <source>
        <strain evidence="9">HV04060</strain>
    </source>
</reference>
<gene>
    <name evidence="6 9" type="primary">rpl9</name>
    <name evidence="9" type="ORF">HV04060_216</name>
</gene>
<dbReference type="Gene3D" id="3.10.430.100">
    <property type="entry name" value="Ribosomal protein L9, C-terminal domain"/>
    <property type="match status" value="1"/>
</dbReference>
<proteinExistence type="inferred from homology"/>
<name>A0A1G4NSP2_9FLOR</name>
<keyword evidence="2 6" id="KW-0699">rRNA-binding</keyword>
<dbReference type="NCBIfam" id="TIGR00158">
    <property type="entry name" value="L9"/>
    <property type="match status" value="1"/>
</dbReference>
<dbReference type="InterPro" id="IPR000244">
    <property type="entry name" value="Ribosomal_bL9"/>
</dbReference>
<dbReference type="SUPFAM" id="SSF55653">
    <property type="entry name" value="Ribosomal protein L9 C-domain"/>
    <property type="match status" value="1"/>
</dbReference>
<keyword evidence="5 6" id="KW-0687">Ribonucleoprotein</keyword>
<dbReference type="GO" id="GO:0005840">
    <property type="term" value="C:ribosome"/>
    <property type="evidence" value="ECO:0007669"/>
    <property type="project" value="UniProtKB-KW"/>
</dbReference>
<dbReference type="PANTHER" id="PTHR21368">
    <property type="entry name" value="50S RIBOSOMAL PROTEIN L9"/>
    <property type="match status" value="1"/>
</dbReference>
<organism evidence="9">
    <name type="scientific">Dichotomaria marginata</name>
    <dbReference type="NCBI Taxonomy" id="268567"/>
    <lineage>
        <taxon>Eukaryota</taxon>
        <taxon>Rhodophyta</taxon>
        <taxon>Florideophyceae</taxon>
        <taxon>Nemaliophycidae</taxon>
        <taxon>Nemaliales</taxon>
        <taxon>Galaxauraceae</taxon>
        <taxon>Dichotomaria</taxon>
    </lineage>
</organism>
<dbReference type="EMBL" id="LT622864">
    <property type="protein sequence ID" value="SCW21635.1"/>
    <property type="molecule type" value="Genomic_DNA"/>
</dbReference>
<dbReference type="GO" id="GO:0019843">
    <property type="term" value="F:rRNA binding"/>
    <property type="evidence" value="ECO:0007669"/>
    <property type="project" value="UniProtKB-UniRule"/>
</dbReference>
<evidence type="ECO:0000256" key="6">
    <source>
        <dbReference type="HAMAP-Rule" id="MF_00503"/>
    </source>
</evidence>
<dbReference type="InterPro" id="IPR009027">
    <property type="entry name" value="Ribosomal_bL9/RNase_H1_N"/>
</dbReference>
<dbReference type="InterPro" id="IPR036935">
    <property type="entry name" value="Ribosomal_bL9_N_sf"/>
</dbReference>
<dbReference type="Pfam" id="PF03948">
    <property type="entry name" value="Ribosomal_L9_C"/>
    <property type="match status" value="1"/>
</dbReference>
<keyword evidence="3 6" id="KW-0694">RNA-binding</keyword>
<accession>A0A1G4NSP2</accession>
<reference evidence="9" key="2">
    <citation type="submission" date="2016-10" db="EMBL/GenBank/DDBJ databases">
        <authorList>
            <person name="de Groot N.N."/>
        </authorList>
    </citation>
    <scope>NUCLEOTIDE SEQUENCE</scope>
    <source>
        <strain evidence="9">HV04060</strain>
    </source>
</reference>
<evidence type="ECO:0000256" key="1">
    <source>
        <dbReference type="ARBA" id="ARBA00010605"/>
    </source>
</evidence>
<dbReference type="Pfam" id="PF01281">
    <property type="entry name" value="Ribosomal_L9_N"/>
    <property type="match status" value="1"/>
</dbReference>
<dbReference type="GO" id="GO:1990904">
    <property type="term" value="C:ribonucleoprotein complex"/>
    <property type="evidence" value="ECO:0007669"/>
    <property type="project" value="UniProtKB-KW"/>
</dbReference>
<geneLocation type="chloroplast" evidence="9"/>
<dbReference type="SUPFAM" id="SSF55658">
    <property type="entry name" value="L9 N-domain-like"/>
    <property type="match status" value="1"/>
</dbReference>
<comment type="function">
    <text evidence="6">Binds to the 23S rRNA.</text>
</comment>
<dbReference type="GO" id="GO:0009507">
    <property type="term" value="C:chloroplast"/>
    <property type="evidence" value="ECO:0007669"/>
    <property type="project" value="UniProtKB-SubCell"/>
</dbReference>
<dbReference type="GO" id="GO:0006412">
    <property type="term" value="P:translation"/>
    <property type="evidence" value="ECO:0007669"/>
    <property type="project" value="UniProtKB-UniRule"/>
</dbReference>
<dbReference type="RefSeq" id="YP_009313381.1">
    <property type="nucleotide sequence ID" value="NC_031656.1"/>
</dbReference>
<evidence type="ECO:0000256" key="2">
    <source>
        <dbReference type="ARBA" id="ARBA00022730"/>
    </source>
</evidence>
<dbReference type="HAMAP" id="MF_00503">
    <property type="entry name" value="Ribosomal_bL9"/>
    <property type="match status" value="1"/>
</dbReference>
<protein>
    <recommendedName>
        <fullName evidence="6">Large ribosomal subunit protein bL9c</fullName>
    </recommendedName>
</protein>
<evidence type="ECO:0000256" key="4">
    <source>
        <dbReference type="ARBA" id="ARBA00022980"/>
    </source>
</evidence>
<dbReference type="InterPro" id="IPR020594">
    <property type="entry name" value="Ribosomal_bL9_bac/chp"/>
</dbReference>
<keyword evidence="9" id="KW-0934">Plastid</keyword>
<feature type="domain" description="Large ribosomal subunit protein bL9 C-terminal" evidence="8">
    <location>
        <begin position="69"/>
        <end position="150"/>
    </location>
</feature>
<comment type="similarity">
    <text evidence="1 6">Belongs to the bacterial ribosomal protein bL9 family.</text>
</comment>
<evidence type="ECO:0000256" key="5">
    <source>
        <dbReference type="ARBA" id="ARBA00023274"/>
    </source>
</evidence>
<evidence type="ECO:0000259" key="7">
    <source>
        <dbReference type="Pfam" id="PF01281"/>
    </source>
</evidence>